<dbReference type="CDD" id="cd17055">
    <property type="entry name" value="Ubl_AtNPL4_like"/>
    <property type="match status" value="1"/>
</dbReference>
<evidence type="ECO:0000313" key="3">
    <source>
        <dbReference type="Proteomes" id="UP001255856"/>
    </source>
</evidence>
<sequence>MSDGLERVKVDDVATLGDLYQATAEQLGIPQDDMVFSLSPSLLTVADPASIEKLEGPPTTPLASLGVGHGAQLFLRYSVERSVQGPPKSVFESRPFGAHMDVARMVALQTRIERQESPDCPGVSFDGDAIHAFQLYVSAAIAFSIKRGGILYGTVDEDGTVRAHAIYEPPQTGSADSLSLERGTEEESAADAIAAAQGWKKVGWIYSQSTKEREFIVSTEELCQMAACQDEMGDTAVTALVAAFPGDDGQAEVHVEAFQVSRQCVKLWREGWFQEQAEPSGLSTLRDPKDPKNQTPVIVAGKDQGEVDNDYFLIPARSGKPFVERIADFHLLLYLARQPSFDATGAVAEKQPIGEGYKILIESLAGL</sequence>
<reference evidence="2" key="1">
    <citation type="submission" date="2021-01" db="EMBL/GenBank/DDBJ databases">
        <authorList>
            <person name="Eckstrom K.M.E."/>
        </authorList>
    </citation>
    <scope>NUCLEOTIDE SEQUENCE</scope>
    <source>
        <strain evidence="2">UVCC 0001</strain>
    </source>
</reference>
<comment type="caution">
    <text evidence="2">The sequence shown here is derived from an EMBL/GenBank/DDBJ whole genome shotgun (WGS) entry which is preliminary data.</text>
</comment>
<organism evidence="2 3">
    <name type="scientific">Prototheca wickerhamii</name>
    <dbReference type="NCBI Taxonomy" id="3111"/>
    <lineage>
        <taxon>Eukaryota</taxon>
        <taxon>Viridiplantae</taxon>
        <taxon>Chlorophyta</taxon>
        <taxon>core chlorophytes</taxon>
        <taxon>Trebouxiophyceae</taxon>
        <taxon>Chlorellales</taxon>
        <taxon>Chlorellaceae</taxon>
        <taxon>Prototheca</taxon>
    </lineage>
</organism>
<evidence type="ECO:0000259" key="1">
    <source>
        <dbReference type="Pfam" id="PF05021"/>
    </source>
</evidence>
<dbReference type="EMBL" id="JASFZW010000008">
    <property type="protein sequence ID" value="KAK2076952.1"/>
    <property type="molecule type" value="Genomic_DNA"/>
</dbReference>
<proteinExistence type="predicted"/>
<dbReference type="InterPro" id="IPR016563">
    <property type="entry name" value="Npl4"/>
</dbReference>
<protein>
    <recommendedName>
        <fullName evidence="1">Nuclear pore localisation protein NPL4 C-terminal domain-containing protein</fullName>
    </recommendedName>
</protein>
<dbReference type="InterPro" id="IPR007717">
    <property type="entry name" value="NPL4_C"/>
</dbReference>
<dbReference type="GO" id="GO:0006511">
    <property type="term" value="P:ubiquitin-dependent protein catabolic process"/>
    <property type="evidence" value="ECO:0007669"/>
    <property type="project" value="InterPro"/>
</dbReference>
<feature type="domain" description="Nuclear pore localisation protein NPL4 C-terminal" evidence="1">
    <location>
        <begin position="162"/>
        <end position="280"/>
    </location>
</feature>
<accession>A0AAD9MHK1</accession>
<dbReference type="Pfam" id="PF05021">
    <property type="entry name" value="NPL4"/>
    <property type="match status" value="1"/>
</dbReference>
<dbReference type="Gene3D" id="3.40.140.10">
    <property type="entry name" value="Cytidine Deaminase, domain 2"/>
    <property type="match status" value="1"/>
</dbReference>
<dbReference type="Proteomes" id="UP001255856">
    <property type="component" value="Unassembled WGS sequence"/>
</dbReference>
<dbReference type="Gene3D" id="3.10.20.90">
    <property type="entry name" value="Phosphatidylinositol 3-kinase Catalytic Subunit, Chain A, domain 1"/>
    <property type="match status" value="1"/>
</dbReference>
<dbReference type="GO" id="GO:0005634">
    <property type="term" value="C:nucleus"/>
    <property type="evidence" value="ECO:0007669"/>
    <property type="project" value="TreeGrafter"/>
</dbReference>
<dbReference type="GO" id="GO:0043130">
    <property type="term" value="F:ubiquitin binding"/>
    <property type="evidence" value="ECO:0007669"/>
    <property type="project" value="TreeGrafter"/>
</dbReference>
<name>A0AAD9MHK1_PROWI</name>
<evidence type="ECO:0000313" key="2">
    <source>
        <dbReference type="EMBL" id="KAK2076952.1"/>
    </source>
</evidence>
<dbReference type="PANTHER" id="PTHR12710:SF0">
    <property type="entry name" value="NUCLEAR PROTEIN LOCALIZATION PROTEIN 4 HOMOLOG"/>
    <property type="match status" value="1"/>
</dbReference>
<keyword evidence="3" id="KW-1185">Reference proteome</keyword>
<gene>
    <name evidence="2" type="ORF">QBZ16_005180</name>
</gene>
<dbReference type="PANTHER" id="PTHR12710">
    <property type="entry name" value="NUCLEAR PROTEIN LOCALIZATION 4"/>
    <property type="match status" value="1"/>
</dbReference>
<dbReference type="AlphaFoldDB" id="A0AAD9MHK1"/>
<dbReference type="GO" id="GO:0031625">
    <property type="term" value="F:ubiquitin protein ligase binding"/>
    <property type="evidence" value="ECO:0007669"/>
    <property type="project" value="TreeGrafter"/>
</dbReference>